<evidence type="ECO:0000259" key="5">
    <source>
        <dbReference type="PROSITE" id="PS50893"/>
    </source>
</evidence>
<dbReference type="InterPro" id="IPR050166">
    <property type="entry name" value="ABC_transporter_ATP-bind"/>
</dbReference>
<comment type="caution">
    <text evidence="6">The sequence shown here is derived from an EMBL/GenBank/DDBJ whole genome shotgun (WGS) entry which is preliminary data.</text>
</comment>
<evidence type="ECO:0000256" key="4">
    <source>
        <dbReference type="ARBA" id="ARBA00022840"/>
    </source>
</evidence>
<dbReference type="Gene3D" id="3.40.50.300">
    <property type="entry name" value="P-loop containing nucleotide triphosphate hydrolases"/>
    <property type="match status" value="1"/>
</dbReference>
<keyword evidence="3" id="KW-0547">Nucleotide-binding</keyword>
<evidence type="ECO:0000313" key="6">
    <source>
        <dbReference type="EMBL" id="MFC3677722.1"/>
    </source>
</evidence>
<evidence type="ECO:0000256" key="3">
    <source>
        <dbReference type="ARBA" id="ARBA00022741"/>
    </source>
</evidence>
<feature type="domain" description="ABC transporter" evidence="5">
    <location>
        <begin position="2"/>
        <end position="234"/>
    </location>
</feature>
<name>A0ABV7VLH2_9PROT</name>
<dbReference type="RefSeq" id="WP_379729311.1">
    <property type="nucleotide sequence ID" value="NZ_JBHRYJ010000005.1"/>
</dbReference>
<dbReference type="PROSITE" id="PS50893">
    <property type="entry name" value="ABC_TRANSPORTER_2"/>
    <property type="match status" value="1"/>
</dbReference>
<dbReference type="PANTHER" id="PTHR42788:SF13">
    <property type="entry name" value="ALIPHATIC SULFONATES IMPORT ATP-BINDING PROTEIN SSUB"/>
    <property type="match status" value="1"/>
</dbReference>
<organism evidence="6 7">
    <name type="scientific">Ferrovibrio xuzhouensis</name>
    <dbReference type="NCBI Taxonomy" id="1576914"/>
    <lineage>
        <taxon>Bacteria</taxon>
        <taxon>Pseudomonadati</taxon>
        <taxon>Pseudomonadota</taxon>
        <taxon>Alphaproteobacteria</taxon>
        <taxon>Rhodospirillales</taxon>
        <taxon>Rhodospirillaceae</taxon>
        <taxon>Ferrovibrio</taxon>
    </lineage>
</organism>
<evidence type="ECO:0000313" key="7">
    <source>
        <dbReference type="Proteomes" id="UP001595711"/>
    </source>
</evidence>
<dbReference type="InterPro" id="IPR027417">
    <property type="entry name" value="P-loop_NTPase"/>
</dbReference>
<gene>
    <name evidence="6" type="ORF">ACFOOQ_19375</name>
</gene>
<accession>A0ABV7VLH2</accession>
<keyword evidence="7" id="KW-1185">Reference proteome</keyword>
<dbReference type="InterPro" id="IPR003439">
    <property type="entry name" value="ABC_transporter-like_ATP-bd"/>
</dbReference>
<reference evidence="7" key="1">
    <citation type="journal article" date="2019" name="Int. J. Syst. Evol. Microbiol.">
        <title>The Global Catalogue of Microorganisms (GCM) 10K type strain sequencing project: providing services to taxonomists for standard genome sequencing and annotation.</title>
        <authorList>
            <consortium name="The Broad Institute Genomics Platform"/>
            <consortium name="The Broad Institute Genome Sequencing Center for Infectious Disease"/>
            <person name="Wu L."/>
            <person name="Ma J."/>
        </authorList>
    </citation>
    <scope>NUCLEOTIDE SEQUENCE [LARGE SCALE GENOMIC DNA]</scope>
    <source>
        <strain evidence="7">KCTC 42182</strain>
    </source>
</reference>
<dbReference type="CDD" id="cd03293">
    <property type="entry name" value="ABC_NrtD_SsuB_transporters"/>
    <property type="match status" value="1"/>
</dbReference>
<dbReference type="InterPro" id="IPR017871">
    <property type="entry name" value="ABC_transporter-like_CS"/>
</dbReference>
<dbReference type="Proteomes" id="UP001595711">
    <property type="component" value="Unassembled WGS sequence"/>
</dbReference>
<proteinExistence type="inferred from homology"/>
<keyword evidence="2" id="KW-0813">Transport</keyword>
<dbReference type="SUPFAM" id="SSF52540">
    <property type="entry name" value="P-loop containing nucleoside triphosphate hydrolases"/>
    <property type="match status" value="1"/>
</dbReference>
<dbReference type="PROSITE" id="PS00211">
    <property type="entry name" value="ABC_TRANSPORTER_1"/>
    <property type="match status" value="1"/>
</dbReference>
<dbReference type="SMART" id="SM00382">
    <property type="entry name" value="AAA"/>
    <property type="match status" value="1"/>
</dbReference>
<dbReference type="GO" id="GO:0005524">
    <property type="term" value="F:ATP binding"/>
    <property type="evidence" value="ECO:0007669"/>
    <property type="project" value="UniProtKB-KW"/>
</dbReference>
<dbReference type="PANTHER" id="PTHR42788">
    <property type="entry name" value="TAURINE IMPORT ATP-BINDING PROTEIN-RELATED"/>
    <property type="match status" value="1"/>
</dbReference>
<keyword evidence="4 6" id="KW-0067">ATP-binding</keyword>
<sequence length="256" mass="27890">MIEIERASKVFTTRDGEEIVALKDASLTIGDCEFIALVGPSGCGKSTLLRMIGGLLPLSGGQIAIDGARVTGPRDDTGIVFQAPTLLPWATIKDNVLFPLSLMGKIRPESTDKARQLLALVGLGGFEGKYPRELSGGMQQRAAICRALLHDPSVLLMDEPFGALDALTREELTLELLRIWTERPKTIVFVTHSISEAVLLADRVVVMSPRPGQIVEVIDVPLPRPRSFDQEGSHDFHECASRIRELIFGRRGARAA</sequence>
<evidence type="ECO:0000256" key="2">
    <source>
        <dbReference type="ARBA" id="ARBA00022448"/>
    </source>
</evidence>
<protein>
    <submittedName>
        <fullName evidence="6">ABC transporter ATP-binding protein</fullName>
    </submittedName>
</protein>
<dbReference type="EMBL" id="JBHRYJ010000005">
    <property type="protein sequence ID" value="MFC3677722.1"/>
    <property type="molecule type" value="Genomic_DNA"/>
</dbReference>
<comment type="similarity">
    <text evidence="1">Belongs to the ABC transporter superfamily.</text>
</comment>
<dbReference type="Pfam" id="PF00005">
    <property type="entry name" value="ABC_tran"/>
    <property type="match status" value="1"/>
</dbReference>
<evidence type="ECO:0000256" key="1">
    <source>
        <dbReference type="ARBA" id="ARBA00005417"/>
    </source>
</evidence>
<dbReference type="InterPro" id="IPR003593">
    <property type="entry name" value="AAA+_ATPase"/>
</dbReference>